<evidence type="ECO:0000313" key="4">
    <source>
        <dbReference type="Proteomes" id="UP000514720"/>
    </source>
</evidence>
<dbReference type="GO" id="GO:0003676">
    <property type="term" value="F:nucleic acid binding"/>
    <property type="evidence" value="ECO:0007669"/>
    <property type="project" value="InterPro"/>
</dbReference>
<proteinExistence type="predicted"/>
<dbReference type="PANTHER" id="PTHR47618:SF1">
    <property type="entry name" value="BIFUNCTIONAL OLIGORIBONUCLEASE AND PAP PHOSPHATASE NRNA"/>
    <property type="match status" value="1"/>
</dbReference>
<dbReference type="Gene3D" id="3.90.1640.10">
    <property type="entry name" value="inorganic pyrophosphatase (n-terminal core)"/>
    <property type="match status" value="1"/>
</dbReference>
<reference evidence="3 4" key="1">
    <citation type="submission" date="2020-02" db="EMBL/GenBank/DDBJ databases">
        <authorList>
            <person name="Zheng R.K."/>
            <person name="Sun C.M."/>
        </authorList>
    </citation>
    <scope>NUCLEOTIDE SEQUENCE [LARGE SCALE GENOMIC DNA]</scope>
    <source>
        <strain evidence="4">zrk13</strain>
    </source>
</reference>
<evidence type="ECO:0000259" key="1">
    <source>
        <dbReference type="Pfam" id="PF01368"/>
    </source>
</evidence>
<keyword evidence="4" id="KW-1185">Reference proteome</keyword>
<dbReference type="SUPFAM" id="SSF64182">
    <property type="entry name" value="DHH phosphoesterases"/>
    <property type="match status" value="1"/>
</dbReference>
<evidence type="ECO:0000259" key="2">
    <source>
        <dbReference type="Pfam" id="PF02272"/>
    </source>
</evidence>
<dbReference type="InterPro" id="IPR051319">
    <property type="entry name" value="Oligoribo/pAp-PDE_c-di-AMP_PDE"/>
</dbReference>
<protein>
    <submittedName>
        <fullName evidence="3">Bifunctional oligoribonuclease/PAP phosphatase NrnA</fullName>
    </submittedName>
</protein>
<name>A0A7L7KRV0_9MOLU</name>
<dbReference type="AlphaFoldDB" id="A0A7L7KRV0"/>
<gene>
    <name evidence="3" type="ORF">G4Z02_04170</name>
</gene>
<dbReference type="Gene3D" id="3.10.310.30">
    <property type="match status" value="1"/>
</dbReference>
<evidence type="ECO:0000313" key="3">
    <source>
        <dbReference type="EMBL" id="QMS84982.1"/>
    </source>
</evidence>
<dbReference type="InterPro" id="IPR038763">
    <property type="entry name" value="DHH_sf"/>
</dbReference>
<dbReference type="Pfam" id="PF01368">
    <property type="entry name" value="DHH"/>
    <property type="match status" value="1"/>
</dbReference>
<dbReference type="Proteomes" id="UP000514720">
    <property type="component" value="Chromosome"/>
</dbReference>
<dbReference type="EMBL" id="CP048914">
    <property type="protein sequence ID" value="QMS84982.1"/>
    <property type="molecule type" value="Genomic_DNA"/>
</dbReference>
<feature type="domain" description="DHHA1" evidence="2">
    <location>
        <begin position="231"/>
        <end position="308"/>
    </location>
</feature>
<dbReference type="InterPro" id="IPR001667">
    <property type="entry name" value="DDH_dom"/>
</dbReference>
<feature type="domain" description="DDH" evidence="1">
    <location>
        <begin position="14"/>
        <end position="149"/>
    </location>
</feature>
<organism evidence="3 4">
    <name type="scientific">Candidatus Xianfuyuplasma coldseepsis</name>
    <dbReference type="NCBI Taxonomy" id="2782163"/>
    <lineage>
        <taxon>Bacteria</taxon>
        <taxon>Bacillati</taxon>
        <taxon>Mycoplasmatota</taxon>
        <taxon>Mollicutes</taxon>
        <taxon>Candidatus Izemoplasmatales</taxon>
        <taxon>Candidatus Izemoplasmataceae</taxon>
        <taxon>Candidatus Xianfuyuplasma</taxon>
    </lineage>
</organism>
<dbReference type="KEGG" id="xcl:G4Z02_04170"/>
<sequence length="314" mass="35814">MHKIIFDMIEKYDRIIIHRHKNPDGDAYGAQLGLKRLIELNYPDKDVYAVGDTNNFVFLGDMDIITDEVYHGALAIIVDVCVTSLISDDRYTLAEEVLVIDHHLNQPDFTCEAVIESSRIACSELITHEMMEREFQFDHLAATRLLTGIVTDSGRFRYPSTGPETLEMAAYLIRQGADMNWIYKQLYTEELNFKKLRGYFIEHFQLTEHKVAYMMNTKDLKDKFGVSTFVVSRAMVNQMSNIEGVDIWSNFTEDDDGSILVELRSANDSIVHIARKYGGGGHARACGCTVESFAQAHELLHDLDTFIESREHNG</sequence>
<accession>A0A7L7KRV0</accession>
<dbReference type="Pfam" id="PF02272">
    <property type="entry name" value="DHHA1"/>
    <property type="match status" value="1"/>
</dbReference>
<dbReference type="PANTHER" id="PTHR47618">
    <property type="entry name" value="BIFUNCTIONAL OLIGORIBONUCLEASE AND PAP PHOSPHATASE NRNA"/>
    <property type="match status" value="1"/>
</dbReference>
<dbReference type="InterPro" id="IPR003156">
    <property type="entry name" value="DHHA1_dom"/>
</dbReference>
<dbReference type="RefSeq" id="WP_258878607.1">
    <property type="nucleotide sequence ID" value="NZ_CP048914.1"/>
</dbReference>